<name>A0AAV1DBX4_OLDCO</name>
<sequence>MISVLARERLIGFALGTAVAGVVVFDQRKRIHASIADTYSKLYPQYRASTFSSFVSTHSKNFHSNLFQLKVPIAEKEPGPDFGHMWNKAVDQTFGPVIQSLSSRGW</sequence>
<organism evidence="1 2">
    <name type="scientific">Oldenlandia corymbosa var. corymbosa</name>
    <dbReference type="NCBI Taxonomy" id="529605"/>
    <lineage>
        <taxon>Eukaryota</taxon>
        <taxon>Viridiplantae</taxon>
        <taxon>Streptophyta</taxon>
        <taxon>Embryophyta</taxon>
        <taxon>Tracheophyta</taxon>
        <taxon>Spermatophyta</taxon>
        <taxon>Magnoliopsida</taxon>
        <taxon>eudicotyledons</taxon>
        <taxon>Gunneridae</taxon>
        <taxon>Pentapetalae</taxon>
        <taxon>asterids</taxon>
        <taxon>lamiids</taxon>
        <taxon>Gentianales</taxon>
        <taxon>Rubiaceae</taxon>
        <taxon>Rubioideae</taxon>
        <taxon>Spermacoceae</taxon>
        <taxon>Hedyotis-Oldenlandia complex</taxon>
        <taxon>Oldenlandia</taxon>
    </lineage>
</organism>
<dbReference type="EMBL" id="OX459122">
    <property type="protein sequence ID" value="CAI9105093.1"/>
    <property type="molecule type" value="Genomic_DNA"/>
</dbReference>
<protein>
    <submittedName>
        <fullName evidence="1">OLC1v1003944C1</fullName>
    </submittedName>
</protein>
<evidence type="ECO:0000313" key="2">
    <source>
        <dbReference type="Proteomes" id="UP001161247"/>
    </source>
</evidence>
<dbReference type="AlphaFoldDB" id="A0AAV1DBX4"/>
<dbReference type="PANTHER" id="PTHR37720:SF2">
    <property type="entry name" value="OS10G0481400 PROTEIN"/>
    <property type="match status" value="1"/>
</dbReference>
<proteinExistence type="predicted"/>
<evidence type="ECO:0000313" key="1">
    <source>
        <dbReference type="EMBL" id="CAI9105093.1"/>
    </source>
</evidence>
<accession>A0AAV1DBX4</accession>
<keyword evidence="2" id="KW-1185">Reference proteome</keyword>
<dbReference type="Proteomes" id="UP001161247">
    <property type="component" value="Chromosome 5"/>
</dbReference>
<dbReference type="PANTHER" id="PTHR37720">
    <property type="entry name" value="OS10G0481400 PROTEIN"/>
    <property type="match status" value="1"/>
</dbReference>
<gene>
    <name evidence="1" type="ORF">OLC1_LOCUS13869</name>
</gene>
<reference evidence="1" key="1">
    <citation type="submission" date="2023-03" db="EMBL/GenBank/DDBJ databases">
        <authorList>
            <person name="Julca I."/>
        </authorList>
    </citation>
    <scope>NUCLEOTIDE SEQUENCE</scope>
</reference>